<keyword evidence="3" id="KW-0067">ATP-binding</keyword>
<dbReference type="Pfam" id="PF02626">
    <property type="entry name" value="CT_A_B"/>
    <property type="match status" value="1"/>
</dbReference>
<dbReference type="Proteomes" id="UP000324497">
    <property type="component" value="Chromosome"/>
</dbReference>
<dbReference type="InterPro" id="IPR029000">
    <property type="entry name" value="Cyclophilin-like_dom_sf"/>
</dbReference>
<evidence type="ECO:0000256" key="3">
    <source>
        <dbReference type="ARBA" id="ARBA00022840"/>
    </source>
</evidence>
<organism evidence="5 6">
    <name type="scientific">Liquorilactobacillus nagelii</name>
    <dbReference type="NCBI Taxonomy" id="82688"/>
    <lineage>
        <taxon>Bacteria</taxon>
        <taxon>Bacillati</taxon>
        <taxon>Bacillota</taxon>
        <taxon>Bacilli</taxon>
        <taxon>Lactobacillales</taxon>
        <taxon>Lactobacillaceae</taxon>
        <taxon>Liquorilactobacillus</taxon>
    </lineage>
</organism>
<evidence type="ECO:0000256" key="1">
    <source>
        <dbReference type="ARBA" id="ARBA00022741"/>
    </source>
</evidence>
<dbReference type="SUPFAM" id="SSF50891">
    <property type="entry name" value="Cyclophilin-like"/>
    <property type="match status" value="1"/>
</dbReference>
<feature type="domain" description="Carboxyltransferase" evidence="4">
    <location>
        <begin position="26"/>
        <end position="303"/>
    </location>
</feature>
<protein>
    <recommendedName>
        <fullName evidence="4">Carboxyltransferase domain-containing protein</fullName>
    </recommendedName>
</protein>
<dbReference type="GO" id="GO:0005524">
    <property type="term" value="F:ATP binding"/>
    <property type="evidence" value="ECO:0007669"/>
    <property type="project" value="UniProtKB-KW"/>
</dbReference>
<evidence type="ECO:0000259" key="4">
    <source>
        <dbReference type="SMART" id="SM00797"/>
    </source>
</evidence>
<dbReference type="KEGG" id="lng:BSQ50_03595"/>
<evidence type="ECO:0000256" key="2">
    <source>
        <dbReference type="ARBA" id="ARBA00022801"/>
    </source>
</evidence>
<dbReference type="Gene3D" id="2.40.100.10">
    <property type="entry name" value="Cyclophilin-like"/>
    <property type="match status" value="1"/>
</dbReference>
<evidence type="ECO:0000313" key="5">
    <source>
        <dbReference type="EMBL" id="AUJ31720.1"/>
    </source>
</evidence>
<keyword evidence="2" id="KW-0378">Hydrolase</keyword>
<sequence>MDAAVEILNPGLAATIQDSGRWGYQRYGVSVSGAIDQFALHLANVLVGNKSDQAAIEFILLGPKLKFNCPTFIALTGGNCQAYLNQQEIASNRAYQVFPGDILSFDPMKNGRFGYVAFAGGIKTTAVLASRSTTSRIRLGGLNGATLTAGDFLPLSPVYRLNSLKQRYCQLPPLPAKTNLRFIRGPQWDSFSVSAQKLFCQQHFQVSNQADRMGYRLTGVKLPVPTQSMLSEGTVTGSVQVTRSGQPIVLLADRQTAGGYPVIATICAVDLPRLVQLSSQQTFGFTEISISQATELLRQQHAFLHQLQQRFYQQRYQLPLGPQQAAGQRISQLFKH</sequence>
<dbReference type="AlphaFoldDB" id="A0A3S6QUS1"/>
<evidence type="ECO:0000313" key="6">
    <source>
        <dbReference type="Proteomes" id="UP000324497"/>
    </source>
</evidence>
<dbReference type="InterPro" id="IPR003778">
    <property type="entry name" value="CT_A_B"/>
</dbReference>
<keyword evidence="6" id="KW-1185">Reference proteome</keyword>
<dbReference type="NCBIfam" id="TIGR00724">
    <property type="entry name" value="urea_amlyse_rel"/>
    <property type="match status" value="1"/>
</dbReference>
<dbReference type="SMART" id="SM00797">
    <property type="entry name" value="AHS2"/>
    <property type="match status" value="1"/>
</dbReference>
<dbReference type="GO" id="GO:0016787">
    <property type="term" value="F:hydrolase activity"/>
    <property type="evidence" value="ECO:0007669"/>
    <property type="project" value="UniProtKB-KW"/>
</dbReference>
<dbReference type="RefSeq" id="WP_057885431.1">
    <property type="nucleotide sequence ID" value="NZ_CP018180.1"/>
</dbReference>
<dbReference type="EMBL" id="CP018180">
    <property type="protein sequence ID" value="AUJ31720.1"/>
    <property type="molecule type" value="Genomic_DNA"/>
</dbReference>
<keyword evidence="1" id="KW-0547">Nucleotide-binding</keyword>
<reference evidence="5 6" key="1">
    <citation type="submission" date="2016-11" db="EMBL/GenBank/DDBJ databases">
        <title>Interaction between Lactobacillus species and yeast in water kefir.</title>
        <authorList>
            <person name="Behr J."/>
            <person name="Xu D."/>
            <person name="Vogel R.F."/>
        </authorList>
    </citation>
    <scope>NUCLEOTIDE SEQUENCE [LARGE SCALE GENOMIC DNA]</scope>
    <source>
        <strain evidence="5 6">TMW 1.1827</strain>
    </source>
</reference>
<proteinExistence type="predicted"/>
<gene>
    <name evidence="5" type="ORF">BSQ50_03595</name>
</gene>
<accession>A0A3S6QUS1</accession>
<dbReference type="InterPro" id="IPR052708">
    <property type="entry name" value="PxpC"/>
</dbReference>
<dbReference type="PANTHER" id="PTHR43309:SF5">
    <property type="entry name" value="5-OXOPROLINASE SUBUNIT C"/>
    <property type="match status" value="1"/>
</dbReference>
<dbReference type="PANTHER" id="PTHR43309">
    <property type="entry name" value="5-OXOPROLINASE SUBUNIT C"/>
    <property type="match status" value="1"/>
</dbReference>
<name>A0A3S6QUS1_9LACO</name>
<dbReference type="GeneID" id="78521991"/>